<dbReference type="PANTHER" id="PTHR31234:SF68">
    <property type="entry name" value="EXPRESSED PROTEIN"/>
    <property type="match status" value="1"/>
</dbReference>
<dbReference type="STRING" id="22663.A0A218X562"/>
<accession>A0A218X562</accession>
<evidence type="ECO:0000313" key="6">
    <source>
        <dbReference type="EMBL" id="PKI73890.1"/>
    </source>
</evidence>
<dbReference type="EMBL" id="PGOL01000249">
    <property type="protein sequence ID" value="PKI73890.1"/>
    <property type="molecule type" value="Genomic_DNA"/>
</dbReference>
<reference evidence="5" key="2">
    <citation type="submission" date="2017-06" db="EMBL/GenBank/DDBJ databases">
        <title>The pomegranate genome and the genomics of punicalagin biosynthesis.</title>
        <authorList>
            <person name="Xu C."/>
        </authorList>
    </citation>
    <scope>NUCLEOTIDE SEQUENCE [LARGE SCALE GENOMIC DNA]</scope>
    <source>
        <tissue evidence="5">Fresh leaf</tissue>
    </source>
</reference>
<comment type="caution">
    <text evidence="5">The sequence shown here is derived from an EMBL/GenBank/DDBJ whole genome shotgun (WGS) entry which is preliminary data.</text>
</comment>
<evidence type="ECO:0000256" key="1">
    <source>
        <dbReference type="ARBA" id="ARBA00004370"/>
    </source>
</evidence>
<dbReference type="Proteomes" id="UP000233551">
    <property type="component" value="Unassembled WGS sequence"/>
</dbReference>
<dbReference type="EMBL" id="MTKT01002371">
    <property type="protein sequence ID" value="OWM79938.1"/>
    <property type="molecule type" value="Genomic_DNA"/>
</dbReference>
<dbReference type="GO" id="GO:0005886">
    <property type="term" value="C:plasma membrane"/>
    <property type="evidence" value="ECO:0007669"/>
    <property type="project" value="TreeGrafter"/>
</dbReference>
<evidence type="ECO:0000256" key="3">
    <source>
        <dbReference type="SAM" id="MobiDB-lite"/>
    </source>
</evidence>
<dbReference type="GO" id="GO:0098542">
    <property type="term" value="P:defense response to other organism"/>
    <property type="evidence" value="ECO:0007669"/>
    <property type="project" value="InterPro"/>
</dbReference>
<evidence type="ECO:0000256" key="4">
    <source>
        <dbReference type="SAM" id="Phobius"/>
    </source>
</evidence>
<dbReference type="Proteomes" id="UP000197138">
    <property type="component" value="Unassembled WGS sequence"/>
</dbReference>
<keyword evidence="2 4" id="KW-0472">Membrane</keyword>
<sequence length="269" mass="29519">MAERATVPPADIPYDPDPDCASGPDSAFGPPPEPAHEVAAHGSFPSGTYVVQVPKDQIYRIPPSYNARIAELHKKRPPSNSKRSGCCKCFLCLFLVIVIVLIAMGIIIGISTLFAKPKNPVFQVDRLVFRNSTGSREYDLKLDAHNPNSRTGILYKEGGVASLHFKNNDIADGKYPSLHQGKKNTAAVLMVLKGSNSRLPEEIKESFKSGNTKVHVSFLLNISVPARMKFGFFSERTSDVAVTCKFTVDTLARGSRVLSQSCHTTRHRH</sequence>
<keyword evidence="4" id="KW-0812">Transmembrane</keyword>
<feature type="transmembrane region" description="Helical" evidence="4">
    <location>
        <begin position="89"/>
        <end position="114"/>
    </location>
</feature>
<reference evidence="6 8" key="3">
    <citation type="submission" date="2017-11" db="EMBL/GenBank/DDBJ databases">
        <title>De-novo sequencing of pomegranate (Punica granatum L.) genome.</title>
        <authorList>
            <person name="Akparov Z."/>
            <person name="Amiraslanov A."/>
            <person name="Hajiyeva S."/>
            <person name="Abbasov M."/>
            <person name="Kaur K."/>
            <person name="Hamwieh A."/>
            <person name="Solovyev V."/>
            <person name="Salamov A."/>
            <person name="Braich B."/>
            <person name="Kosarev P."/>
            <person name="Mahmoud A."/>
            <person name="Hajiyev E."/>
            <person name="Babayeva S."/>
            <person name="Izzatullayeva V."/>
            <person name="Mammadov A."/>
            <person name="Mammadov A."/>
            <person name="Sharifova S."/>
            <person name="Ojaghi J."/>
            <person name="Eynullazada K."/>
            <person name="Bayramov B."/>
            <person name="Abdulazimova A."/>
            <person name="Shahmuradov I."/>
        </authorList>
    </citation>
    <scope>NUCLEOTIDE SEQUENCE [LARGE SCALE GENOMIC DNA]</scope>
    <source>
        <strain evidence="6">AG2017</strain>
        <strain evidence="8">cv. AG2017</strain>
        <tissue evidence="6">Leaf</tissue>
    </source>
</reference>
<reference evidence="7" key="1">
    <citation type="journal article" date="2017" name="Plant J.">
        <title>The pomegranate (Punica granatum L.) genome and the genomics of punicalagin biosynthesis.</title>
        <authorList>
            <person name="Qin G."/>
            <person name="Xu C."/>
            <person name="Ming R."/>
            <person name="Tang H."/>
            <person name="Guyot R."/>
            <person name="Kramer E.M."/>
            <person name="Hu Y."/>
            <person name="Yi X."/>
            <person name="Qi Y."/>
            <person name="Xu X."/>
            <person name="Gao Z."/>
            <person name="Pan H."/>
            <person name="Jian J."/>
            <person name="Tian Y."/>
            <person name="Yue Z."/>
            <person name="Xu Y."/>
        </authorList>
    </citation>
    <scope>NUCLEOTIDE SEQUENCE [LARGE SCALE GENOMIC DNA]</scope>
    <source>
        <strain evidence="7">cv. Dabenzi</strain>
    </source>
</reference>
<dbReference type="AlphaFoldDB" id="A0A218X562"/>
<protein>
    <submittedName>
        <fullName evidence="5">Uncharacterized protein</fullName>
    </submittedName>
</protein>
<proteinExistence type="predicted"/>
<feature type="region of interest" description="Disordered" evidence="3">
    <location>
        <begin position="1"/>
        <end position="35"/>
    </location>
</feature>
<evidence type="ECO:0000313" key="7">
    <source>
        <dbReference type="Proteomes" id="UP000197138"/>
    </source>
</evidence>
<evidence type="ECO:0000313" key="8">
    <source>
        <dbReference type="Proteomes" id="UP000233551"/>
    </source>
</evidence>
<name>A0A218X562_PUNGR</name>
<comment type="subcellular location">
    <subcellularLocation>
        <location evidence="1">Membrane</location>
    </subcellularLocation>
</comment>
<evidence type="ECO:0000256" key="2">
    <source>
        <dbReference type="ARBA" id="ARBA00023136"/>
    </source>
</evidence>
<dbReference type="GeneID" id="116203081"/>
<evidence type="ECO:0000313" key="5">
    <source>
        <dbReference type="EMBL" id="OWM79938.1"/>
    </source>
</evidence>
<organism evidence="5 7">
    <name type="scientific">Punica granatum</name>
    <name type="common">Pomegranate</name>
    <dbReference type="NCBI Taxonomy" id="22663"/>
    <lineage>
        <taxon>Eukaryota</taxon>
        <taxon>Viridiplantae</taxon>
        <taxon>Streptophyta</taxon>
        <taxon>Embryophyta</taxon>
        <taxon>Tracheophyta</taxon>
        <taxon>Spermatophyta</taxon>
        <taxon>Magnoliopsida</taxon>
        <taxon>eudicotyledons</taxon>
        <taxon>Gunneridae</taxon>
        <taxon>Pentapetalae</taxon>
        <taxon>rosids</taxon>
        <taxon>malvids</taxon>
        <taxon>Myrtales</taxon>
        <taxon>Lythraceae</taxon>
        <taxon>Punica</taxon>
    </lineage>
</organism>
<dbReference type="InterPro" id="IPR044839">
    <property type="entry name" value="NDR1-like"/>
</dbReference>
<gene>
    <name evidence="5" type="ORF">CDL15_Pgr006242</name>
    <name evidence="6" type="ORF">CRG98_005760</name>
</gene>
<dbReference type="PANTHER" id="PTHR31234">
    <property type="entry name" value="LATE EMBRYOGENESIS ABUNDANT (LEA) HYDROXYPROLINE-RICH GLYCOPROTEIN FAMILY"/>
    <property type="match status" value="1"/>
</dbReference>
<keyword evidence="8" id="KW-1185">Reference proteome</keyword>
<dbReference type="OrthoDB" id="996955at2759"/>
<keyword evidence="4" id="KW-1133">Transmembrane helix</keyword>